<dbReference type="Pfam" id="PF00072">
    <property type="entry name" value="Response_reg"/>
    <property type="match status" value="1"/>
</dbReference>
<dbReference type="EMBL" id="MKWS01000024">
    <property type="protein sequence ID" value="RVD74931.1"/>
    <property type="molecule type" value="Genomic_DNA"/>
</dbReference>
<dbReference type="InterPro" id="IPR011006">
    <property type="entry name" value="CheY-like_superfamily"/>
</dbReference>
<dbReference type="Gene3D" id="3.40.50.2300">
    <property type="match status" value="1"/>
</dbReference>
<dbReference type="InterPro" id="IPR035919">
    <property type="entry name" value="EAL_sf"/>
</dbReference>
<keyword evidence="1" id="KW-0597">Phosphoprotein</keyword>
<dbReference type="PROSITE" id="PS50110">
    <property type="entry name" value="RESPONSE_REGULATORY"/>
    <property type="match status" value="1"/>
</dbReference>
<dbReference type="SMART" id="SM00052">
    <property type="entry name" value="EAL"/>
    <property type="match status" value="1"/>
</dbReference>
<accession>A0AA94EIK0</accession>
<evidence type="ECO:0000259" key="2">
    <source>
        <dbReference type="PROSITE" id="PS50110"/>
    </source>
</evidence>
<feature type="domain" description="Response regulatory" evidence="2">
    <location>
        <begin position="17"/>
        <end position="138"/>
    </location>
</feature>
<sequence>MPFTHNEPTTMSNPPLRILVLEDHPFQRSVAVSMLQNLGGHQVFEASDGARALALLDEVGTVDIALCDLQMDGMDGLEFLQRVGASGQVKAVIICSSLSADLRRAVHQMVTLLGLELLGDVGKPMHAQVLAGLLDTFIDRPAVTGSPAGAVVLASEDSVRQALAAQQLQAWYQPKFNLRTGEVCGVEVLSRWLHPTRGIIAPAQFMPVLERCGLLDDLLLSQLEQALNLHQSARAQGFALNMAFNLQTVQLANPRLANTLKTTLARHAVAGSSLTFELTESGLLEAPATSLETLVRLRMMGCRLSIDDFGAGFSSLQRLCQLPFNEIKLDAEFIRSLEHEPRCRAAISSTLALGETLGMAVVIEGIETDAQRRELLALGCTQGQGYWYARPMAGVDLLTWLQRRNHGKGTDE</sequence>
<dbReference type="SUPFAM" id="SSF52172">
    <property type="entry name" value="CheY-like"/>
    <property type="match status" value="1"/>
</dbReference>
<evidence type="ECO:0000256" key="1">
    <source>
        <dbReference type="PROSITE-ProRule" id="PRU00169"/>
    </source>
</evidence>
<dbReference type="Proteomes" id="UP000288002">
    <property type="component" value="Unassembled WGS sequence"/>
</dbReference>
<organism evidence="4 5">
    <name type="scientific">Pseudomonas koreensis</name>
    <dbReference type="NCBI Taxonomy" id="198620"/>
    <lineage>
        <taxon>Bacteria</taxon>
        <taxon>Pseudomonadati</taxon>
        <taxon>Pseudomonadota</taxon>
        <taxon>Gammaproteobacteria</taxon>
        <taxon>Pseudomonadales</taxon>
        <taxon>Pseudomonadaceae</taxon>
        <taxon>Pseudomonas</taxon>
    </lineage>
</organism>
<dbReference type="PANTHER" id="PTHR33121:SF70">
    <property type="entry name" value="SIGNALING PROTEIN YKOW"/>
    <property type="match status" value="1"/>
</dbReference>
<dbReference type="GO" id="GO:0071111">
    <property type="term" value="F:cyclic-guanylate-specific phosphodiesterase activity"/>
    <property type="evidence" value="ECO:0007669"/>
    <property type="project" value="InterPro"/>
</dbReference>
<dbReference type="InterPro" id="IPR001789">
    <property type="entry name" value="Sig_transdc_resp-reg_receiver"/>
</dbReference>
<dbReference type="PANTHER" id="PTHR33121">
    <property type="entry name" value="CYCLIC DI-GMP PHOSPHODIESTERASE PDEF"/>
    <property type="match status" value="1"/>
</dbReference>
<comment type="caution">
    <text evidence="4">The sequence shown here is derived from an EMBL/GenBank/DDBJ whole genome shotgun (WGS) entry which is preliminary data.</text>
</comment>
<dbReference type="PROSITE" id="PS50883">
    <property type="entry name" value="EAL"/>
    <property type="match status" value="1"/>
</dbReference>
<dbReference type="SUPFAM" id="SSF141868">
    <property type="entry name" value="EAL domain-like"/>
    <property type="match status" value="1"/>
</dbReference>
<evidence type="ECO:0000259" key="3">
    <source>
        <dbReference type="PROSITE" id="PS50883"/>
    </source>
</evidence>
<dbReference type="GO" id="GO:0000160">
    <property type="term" value="P:phosphorelay signal transduction system"/>
    <property type="evidence" value="ECO:0007669"/>
    <property type="project" value="InterPro"/>
</dbReference>
<evidence type="ECO:0000313" key="4">
    <source>
        <dbReference type="EMBL" id="RVD74931.1"/>
    </source>
</evidence>
<dbReference type="InterPro" id="IPR001633">
    <property type="entry name" value="EAL_dom"/>
</dbReference>
<protein>
    <submittedName>
        <fullName evidence="4">Diguanylate phosphodiesterase</fullName>
    </submittedName>
</protein>
<dbReference type="InterPro" id="IPR050706">
    <property type="entry name" value="Cyclic-di-GMP_PDE-like"/>
</dbReference>
<dbReference type="CDD" id="cd01948">
    <property type="entry name" value="EAL"/>
    <property type="match status" value="1"/>
</dbReference>
<feature type="domain" description="EAL" evidence="3">
    <location>
        <begin position="152"/>
        <end position="405"/>
    </location>
</feature>
<gene>
    <name evidence="4" type="ORF">A9HBioS_5164</name>
</gene>
<dbReference type="RefSeq" id="WP_254432830.1">
    <property type="nucleotide sequence ID" value="NZ_MKWS01000024.1"/>
</dbReference>
<name>A0AA94EIK0_9PSED</name>
<dbReference type="AlphaFoldDB" id="A0AA94EIK0"/>
<feature type="modified residue" description="4-aspartylphosphate" evidence="1">
    <location>
        <position position="68"/>
    </location>
</feature>
<proteinExistence type="predicted"/>
<dbReference type="Pfam" id="PF00563">
    <property type="entry name" value="EAL"/>
    <property type="match status" value="1"/>
</dbReference>
<reference evidence="4 5" key="1">
    <citation type="submission" date="2016-10" db="EMBL/GenBank/DDBJ databases">
        <title>Search of new enzymes for the oxidation of sulfur compounds.</title>
        <authorList>
            <person name="Novo A."/>
            <person name="Moreira I.S."/>
            <person name="Castro P.M."/>
        </authorList>
    </citation>
    <scope>NUCLEOTIDE SEQUENCE [LARGE SCALE GENOMIC DNA]</scope>
    <source>
        <strain evidence="4 5">A9</strain>
    </source>
</reference>
<dbReference type="Gene3D" id="3.20.20.450">
    <property type="entry name" value="EAL domain"/>
    <property type="match status" value="1"/>
</dbReference>
<evidence type="ECO:0000313" key="5">
    <source>
        <dbReference type="Proteomes" id="UP000288002"/>
    </source>
</evidence>
<dbReference type="SMART" id="SM00448">
    <property type="entry name" value="REC"/>
    <property type="match status" value="1"/>
</dbReference>